<dbReference type="AlphaFoldDB" id="A0A1X0YDP2"/>
<protein>
    <submittedName>
        <fullName evidence="1">Esterase</fullName>
    </submittedName>
</protein>
<organism evidence="1 2">
    <name type="scientific">Mycobacterium simiae</name>
    <name type="common">Mycobacterium habana</name>
    <dbReference type="NCBI Taxonomy" id="1784"/>
    <lineage>
        <taxon>Bacteria</taxon>
        <taxon>Bacillati</taxon>
        <taxon>Actinomycetota</taxon>
        <taxon>Actinomycetes</taxon>
        <taxon>Mycobacteriales</taxon>
        <taxon>Mycobacteriaceae</taxon>
        <taxon>Mycobacterium</taxon>
        <taxon>Mycobacterium simiae complex</taxon>
    </lineage>
</organism>
<sequence length="97" mass="10230">MGAVLASIVGLAFTANGYRPLGKGGYGSAFSFAYGVVASELPMQSLGVQFTTLAALSRRLPARTLKFTWLLSAVSWLGLLGLRRFGHQANEPLTAAL</sequence>
<dbReference type="Proteomes" id="UP000193040">
    <property type="component" value="Unassembled WGS sequence"/>
</dbReference>
<evidence type="ECO:0000313" key="1">
    <source>
        <dbReference type="EMBL" id="ORJ63222.1"/>
    </source>
</evidence>
<evidence type="ECO:0000313" key="2">
    <source>
        <dbReference type="Proteomes" id="UP000193040"/>
    </source>
</evidence>
<comment type="caution">
    <text evidence="1">The sequence shown here is derived from an EMBL/GenBank/DDBJ whole genome shotgun (WGS) entry which is preliminary data.</text>
</comment>
<proteinExistence type="predicted"/>
<gene>
    <name evidence="1" type="ORF">B5M45_05330</name>
</gene>
<feature type="non-terminal residue" evidence="1">
    <location>
        <position position="97"/>
    </location>
</feature>
<keyword evidence="2" id="KW-1185">Reference proteome</keyword>
<name>A0A1X0YDP2_MYCSI</name>
<dbReference type="EMBL" id="MZZM01000010">
    <property type="protein sequence ID" value="ORJ63222.1"/>
    <property type="molecule type" value="Genomic_DNA"/>
</dbReference>
<accession>A0A1X0YDP2</accession>
<reference evidence="1 2" key="1">
    <citation type="submission" date="2017-03" db="EMBL/GenBank/DDBJ databases">
        <title>Genomic insights into Mycobacterium simiae human colonization.</title>
        <authorList>
            <person name="Steffani J.L."/>
            <person name="Brunck M.E."/>
            <person name="Cruz E."/>
            <person name="Montiel R."/>
            <person name="Barona F."/>
        </authorList>
    </citation>
    <scope>NUCLEOTIDE SEQUENCE [LARGE SCALE GENOMIC DNA]</scope>
    <source>
        <strain evidence="1 2">MsiGto</strain>
    </source>
</reference>